<dbReference type="PROSITE" id="PS00583">
    <property type="entry name" value="PFKB_KINASES_1"/>
    <property type="match status" value="1"/>
</dbReference>
<dbReference type="EMBL" id="BMLB01000001">
    <property type="protein sequence ID" value="GGK58571.1"/>
    <property type="molecule type" value="Genomic_DNA"/>
</dbReference>
<dbReference type="RefSeq" id="WP_022920865.1">
    <property type="nucleotide sequence ID" value="NZ_BMLB01000001.1"/>
</dbReference>
<keyword evidence="6" id="KW-1185">Reference proteome</keyword>
<evidence type="ECO:0000256" key="2">
    <source>
        <dbReference type="ARBA" id="ARBA00022679"/>
    </source>
</evidence>
<accession>A0ABQ2F3J9</accession>
<gene>
    <name evidence="5" type="primary">rbsK</name>
    <name evidence="5" type="ORF">GCM10011509_03710</name>
</gene>
<protein>
    <submittedName>
        <fullName evidence="5">Ribokinase</fullName>
    </submittedName>
</protein>
<dbReference type="Proteomes" id="UP000662111">
    <property type="component" value="Unassembled WGS sequence"/>
</dbReference>
<organism evidence="5 6">
    <name type="scientific">Ornithinimicrobium pekingense</name>
    <dbReference type="NCBI Taxonomy" id="384677"/>
    <lineage>
        <taxon>Bacteria</taxon>
        <taxon>Bacillati</taxon>
        <taxon>Actinomycetota</taxon>
        <taxon>Actinomycetes</taxon>
        <taxon>Micrococcales</taxon>
        <taxon>Ornithinimicrobiaceae</taxon>
        <taxon>Ornithinimicrobium</taxon>
    </lineage>
</organism>
<reference evidence="6" key="1">
    <citation type="journal article" date="2019" name="Int. J. Syst. Evol. Microbiol.">
        <title>The Global Catalogue of Microorganisms (GCM) 10K type strain sequencing project: providing services to taxonomists for standard genome sequencing and annotation.</title>
        <authorList>
            <consortium name="The Broad Institute Genomics Platform"/>
            <consortium name="The Broad Institute Genome Sequencing Center for Infectious Disease"/>
            <person name="Wu L."/>
            <person name="Ma J."/>
        </authorList>
    </citation>
    <scope>NUCLEOTIDE SEQUENCE [LARGE SCALE GENOMIC DNA]</scope>
    <source>
        <strain evidence="6">CGMCC 1.5362</strain>
    </source>
</reference>
<keyword evidence="3" id="KW-0418">Kinase</keyword>
<evidence type="ECO:0000313" key="5">
    <source>
        <dbReference type="EMBL" id="GGK58571.1"/>
    </source>
</evidence>
<name>A0ABQ2F3J9_9MICO</name>
<feature type="domain" description="Carbohydrate kinase PfkB" evidence="4">
    <location>
        <begin position="4"/>
        <end position="287"/>
    </location>
</feature>
<comment type="caution">
    <text evidence="5">The sequence shown here is derived from an EMBL/GenBank/DDBJ whole genome shotgun (WGS) entry which is preliminary data.</text>
</comment>
<dbReference type="PANTHER" id="PTHR10584">
    <property type="entry name" value="SUGAR KINASE"/>
    <property type="match status" value="1"/>
</dbReference>
<proteinExistence type="inferred from homology"/>
<dbReference type="Pfam" id="PF00294">
    <property type="entry name" value="PfkB"/>
    <property type="match status" value="1"/>
</dbReference>
<dbReference type="InterPro" id="IPR029056">
    <property type="entry name" value="Ribokinase-like"/>
</dbReference>
<sequence length="296" mass="29829">MADTSILVVGQVGRDLVLAVKEVPGGGGSSDVRERRELLGGKGANQAVAMVQLGAEVELLGVVGDDAVGEELLRSLDRDGVGHRWVRRRGPSALLVDVVSADGDSRLLEDVPPTSVLTVEDVHAAAEAFAAADTVCLQLQQPVGALVEAARLAAAAGARVVLDGAVDADRRGLLDAASVLRADAHEAGLLAGRPTGDADAAAALARQLVAEHRLDVVALGVDGGDLVAWPGGHRVFPHASGHVDATGGGDSFVAGLVVGLRAGTTPERAGELAADCAASTVARLGGRPDLGVLRPG</sequence>
<evidence type="ECO:0000259" key="4">
    <source>
        <dbReference type="Pfam" id="PF00294"/>
    </source>
</evidence>
<dbReference type="InterPro" id="IPR011611">
    <property type="entry name" value="PfkB_dom"/>
</dbReference>
<evidence type="ECO:0000313" key="6">
    <source>
        <dbReference type="Proteomes" id="UP000662111"/>
    </source>
</evidence>
<dbReference type="PRINTS" id="PR00990">
    <property type="entry name" value="RIBOKINASE"/>
</dbReference>
<evidence type="ECO:0000256" key="3">
    <source>
        <dbReference type="ARBA" id="ARBA00022777"/>
    </source>
</evidence>
<dbReference type="PANTHER" id="PTHR10584:SF166">
    <property type="entry name" value="RIBOKINASE"/>
    <property type="match status" value="1"/>
</dbReference>
<evidence type="ECO:0000256" key="1">
    <source>
        <dbReference type="ARBA" id="ARBA00010688"/>
    </source>
</evidence>
<keyword evidence="2" id="KW-0808">Transferase</keyword>
<dbReference type="SUPFAM" id="SSF53613">
    <property type="entry name" value="Ribokinase-like"/>
    <property type="match status" value="1"/>
</dbReference>
<comment type="similarity">
    <text evidence="1">Belongs to the carbohydrate kinase PfkB family.</text>
</comment>
<dbReference type="InterPro" id="IPR002173">
    <property type="entry name" value="Carboh/pur_kinase_PfkB_CS"/>
</dbReference>
<dbReference type="InterPro" id="IPR002139">
    <property type="entry name" value="Ribo/fructo_kinase"/>
</dbReference>
<dbReference type="Gene3D" id="3.40.1190.20">
    <property type="match status" value="1"/>
</dbReference>